<dbReference type="RefSeq" id="WP_148135296.1">
    <property type="nucleotide sequence ID" value="NZ_CP017634.1"/>
</dbReference>
<organism evidence="2 3">
    <name type="scientific">Formimonas warabiya</name>
    <dbReference type="NCBI Taxonomy" id="1761012"/>
    <lineage>
        <taxon>Bacteria</taxon>
        <taxon>Bacillati</taxon>
        <taxon>Bacillota</taxon>
        <taxon>Clostridia</taxon>
        <taxon>Eubacteriales</taxon>
        <taxon>Peptococcaceae</taxon>
        <taxon>Candidatus Formimonas</taxon>
    </lineage>
</organism>
<dbReference type="Gene3D" id="3.90.1210.10">
    <property type="entry name" value="Antifreeze-like/N-acetylneuraminic acid synthase C-terminal domain"/>
    <property type="match status" value="1"/>
</dbReference>
<sequence length="259" mass="28163">MRGKLVFFLAVVFGLATSVLLYKYLADAKHALDNTEYVKIVVAAQDIPAKTKITEKMVAFKEIPQSYQHPKETTHAEDVVNRILLIPVTAGESIMINQVLDADDRTEGLAFIVPKGKRALTVPVDEVSGIAGLLKPGDSVDVLATVVINEVAYTSVPLQDIEVLAVGKEMDEKSDTSQKDPKEYKTVTLAVTFTQAKRLMMASQRGVIRLMLRSPIDNSWGYSAPSKLEDLLNENINQKAVEYGTGGDGSGKGANPNSK</sequence>
<dbReference type="CDD" id="cd11614">
    <property type="entry name" value="SAF_CpaB_FlgA_like"/>
    <property type="match status" value="1"/>
</dbReference>
<reference evidence="2 3" key="1">
    <citation type="submission" date="2016-10" db="EMBL/GenBank/DDBJ databases">
        <title>Complete Genome Sequence of Peptococcaceae strain DCMF.</title>
        <authorList>
            <person name="Edwards R.J."/>
            <person name="Holland S.I."/>
            <person name="Deshpande N.P."/>
            <person name="Wong Y.K."/>
            <person name="Ertan H."/>
            <person name="Manefield M."/>
            <person name="Russell T.L."/>
            <person name="Lee M.J."/>
        </authorList>
    </citation>
    <scope>NUCLEOTIDE SEQUENCE [LARGE SCALE GENOMIC DNA]</scope>
    <source>
        <strain evidence="2 3">DCMF</strain>
    </source>
</reference>
<name>A0A3G1KU38_FORW1</name>
<evidence type="ECO:0000313" key="3">
    <source>
        <dbReference type="Proteomes" id="UP000323521"/>
    </source>
</evidence>
<evidence type="ECO:0000259" key="1">
    <source>
        <dbReference type="SMART" id="SM00858"/>
    </source>
</evidence>
<dbReference type="Pfam" id="PF08666">
    <property type="entry name" value="SAF"/>
    <property type="match status" value="1"/>
</dbReference>
<dbReference type="InterPro" id="IPR017592">
    <property type="entry name" value="Pilus_assmbl_Flp-typ_CpaB"/>
</dbReference>
<protein>
    <submittedName>
        <fullName evidence="2">Flp pilus assembly protein CpaB</fullName>
    </submittedName>
</protein>
<dbReference type="InterPro" id="IPR031571">
    <property type="entry name" value="RcpC_dom"/>
</dbReference>
<dbReference type="Pfam" id="PF16976">
    <property type="entry name" value="RcpC"/>
    <property type="match status" value="1"/>
</dbReference>
<dbReference type="NCBIfam" id="TIGR03177">
    <property type="entry name" value="pilus_cpaB"/>
    <property type="match status" value="1"/>
</dbReference>
<gene>
    <name evidence="2" type="ORF">DCMF_15700</name>
</gene>
<proteinExistence type="predicted"/>
<dbReference type="SMART" id="SM00858">
    <property type="entry name" value="SAF"/>
    <property type="match status" value="1"/>
</dbReference>
<dbReference type="InterPro" id="IPR013974">
    <property type="entry name" value="SAF"/>
</dbReference>
<accession>A0A3G1KU38</accession>
<dbReference type="EMBL" id="CP017634">
    <property type="protein sequence ID" value="ATW26023.1"/>
    <property type="molecule type" value="Genomic_DNA"/>
</dbReference>
<keyword evidence="3" id="KW-1185">Reference proteome</keyword>
<dbReference type="KEGG" id="fwa:DCMF_15700"/>
<dbReference type="OrthoDB" id="163768at2"/>
<dbReference type="Proteomes" id="UP000323521">
    <property type="component" value="Chromosome"/>
</dbReference>
<evidence type="ECO:0000313" key="2">
    <source>
        <dbReference type="EMBL" id="ATW26023.1"/>
    </source>
</evidence>
<dbReference type="AlphaFoldDB" id="A0A3G1KU38"/>
<feature type="domain" description="SAF" evidence="1">
    <location>
        <begin position="38"/>
        <end position="100"/>
    </location>
</feature>